<evidence type="ECO:0000256" key="1">
    <source>
        <dbReference type="ARBA" id="ARBA00010296"/>
    </source>
</evidence>
<dbReference type="OrthoDB" id="9181810at2"/>
<name>A0A853HAB0_9BURK</name>
<evidence type="ECO:0000256" key="3">
    <source>
        <dbReference type="ARBA" id="ARBA00022729"/>
    </source>
</evidence>
<evidence type="ECO:0000313" key="9">
    <source>
        <dbReference type="Proteomes" id="UP000554144"/>
    </source>
</evidence>
<feature type="signal peptide" evidence="7">
    <location>
        <begin position="1"/>
        <end position="17"/>
    </location>
</feature>
<evidence type="ECO:0000313" key="8">
    <source>
        <dbReference type="EMBL" id="NYT86954.1"/>
    </source>
</evidence>
<keyword evidence="4" id="KW-0472">Membrane</keyword>
<sequence>MKARVWMPILLAFAALAGGCTSTFHGTGEDIERGGEKIQEKTS</sequence>
<dbReference type="Pfam" id="PF08085">
    <property type="entry name" value="Entericidin"/>
    <property type="match status" value="1"/>
</dbReference>
<comment type="caution">
    <text evidence="8">The sequence shown here is derived from an EMBL/GenBank/DDBJ whole genome shotgun (WGS) entry which is preliminary data.</text>
</comment>
<evidence type="ECO:0000256" key="5">
    <source>
        <dbReference type="ARBA" id="ARBA00023139"/>
    </source>
</evidence>
<keyword evidence="5" id="KW-0564">Palmitate</keyword>
<dbReference type="Proteomes" id="UP000554144">
    <property type="component" value="Unassembled WGS sequence"/>
</dbReference>
<gene>
    <name evidence="8" type="ORF">H0A62_15225</name>
</gene>
<dbReference type="AlphaFoldDB" id="A0A853HAB0"/>
<dbReference type="RefSeq" id="WP_130040460.1">
    <property type="nucleotide sequence ID" value="NZ_JACCEV010000005.1"/>
</dbReference>
<evidence type="ECO:0000256" key="7">
    <source>
        <dbReference type="SAM" id="SignalP"/>
    </source>
</evidence>
<evidence type="ECO:0000256" key="2">
    <source>
        <dbReference type="ARBA" id="ARBA00022475"/>
    </source>
</evidence>
<dbReference type="GO" id="GO:0016020">
    <property type="term" value="C:membrane"/>
    <property type="evidence" value="ECO:0007669"/>
    <property type="project" value="InterPro"/>
</dbReference>
<protein>
    <submittedName>
        <fullName evidence="8">Entericidin A/B family lipoprotein</fullName>
    </submittedName>
</protein>
<keyword evidence="3 7" id="KW-0732">Signal</keyword>
<comment type="similarity">
    <text evidence="1">Belongs to the EcnA/EcnB lipoprotein family.</text>
</comment>
<dbReference type="EMBL" id="JACCEV010000005">
    <property type="protein sequence ID" value="NYT86954.1"/>
    <property type="molecule type" value="Genomic_DNA"/>
</dbReference>
<keyword evidence="9" id="KW-1185">Reference proteome</keyword>
<dbReference type="PROSITE" id="PS51257">
    <property type="entry name" value="PROKAR_LIPOPROTEIN"/>
    <property type="match status" value="1"/>
</dbReference>
<reference evidence="8 9" key="1">
    <citation type="submission" date="2020-07" db="EMBL/GenBank/DDBJ databases">
        <title>Taxonomic revisions and descriptions of new bacterial species based on genomic comparisons in the high-G+C-content subgroup of the family Alcaligenaceae.</title>
        <authorList>
            <person name="Szabo A."/>
            <person name="Felfoldi T."/>
        </authorList>
    </citation>
    <scope>NUCLEOTIDE SEQUENCE [LARGE SCALE GENOMIC DNA]</scope>
    <source>
        <strain evidence="8 9">DSM 25667</strain>
    </source>
</reference>
<evidence type="ECO:0000256" key="4">
    <source>
        <dbReference type="ARBA" id="ARBA00023136"/>
    </source>
</evidence>
<keyword evidence="6 8" id="KW-0449">Lipoprotein</keyword>
<dbReference type="InterPro" id="IPR012556">
    <property type="entry name" value="Entericidin"/>
</dbReference>
<proteinExistence type="inferred from homology"/>
<evidence type="ECO:0000256" key="6">
    <source>
        <dbReference type="ARBA" id="ARBA00023288"/>
    </source>
</evidence>
<dbReference type="GO" id="GO:0009636">
    <property type="term" value="P:response to toxic substance"/>
    <property type="evidence" value="ECO:0007669"/>
    <property type="project" value="InterPro"/>
</dbReference>
<feature type="chain" id="PRO_5033017906" evidence="7">
    <location>
        <begin position="18"/>
        <end position="43"/>
    </location>
</feature>
<accession>A0A853HAB0</accession>
<keyword evidence="2" id="KW-1003">Cell membrane</keyword>
<organism evidence="8 9">
    <name type="scientific">Pollutimonas harenae</name>
    <dbReference type="NCBI Taxonomy" id="657015"/>
    <lineage>
        <taxon>Bacteria</taxon>
        <taxon>Pseudomonadati</taxon>
        <taxon>Pseudomonadota</taxon>
        <taxon>Betaproteobacteria</taxon>
        <taxon>Burkholderiales</taxon>
        <taxon>Alcaligenaceae</taxon>
        <taxon>Pollutimonas</taxon>
    </lineage>
</organism>